<evidence type="ECO:0000313" key="2">
    <source>
        <dbReference type="EMBL" id="KAL3853141.1"/>
    </source>
</evidence>
<feature type="transmembrane region" description="Helical" evidence="1">
    <location>
        <begin position="27"/>
        <end position="50"/>
    </location>
</feature>
<keyword evidence="1" id="KW-0472">Membrane</keyword>
<dbReference type="EMBL" id="JBJQND010000015">
    <property type="protein sequence ID" value="KAL3853141.1"/>
    <property type="molecule type" value="Genomic_DNA"/>
</dbReference>
<evidence type="ECO:0000256" key="1">
    <source>
        <dbReference type="SAM" id="Phobius"/>
    </source>
</evidence>
<protein>
    <submittedName>
        <fullName evidence="2">Uncharacterized protein</fullName>
    </submittedName>
</protein>
<keyword evidence="1" id="KW-0812">Transmembrane</keyword>
<keyword evidence="3" id="KW-1185">Reference proteome</keyword>
<keyword evidence="1" id="KW-1133">Transmembrane helix</keyword>
<dbReference type="Proteomes" id="UP001634394">
    <property type="component" value="Unassembled WGS sequence"/>
</dbReference>
<comment type="caution">
    <text evidence="2">The sequence shown here is derived from an EMBL/GenBank/DDBJ whole genome shotgun (WGS) entry which is preliminary data.</text>
</comment>
<name>A0ABD3UWK6_SINWO</name>
<evidence type="ECO:0000313" key="3">
    <source>
        <dbReference type="Proteomes" id="UP001634394"/>
    </source>
</evidence>
<reference evidence="2 3" key="1">
    <citation type="submission" date="2024-11" db="EMBL/GenBank/DDBJ databases">
        <title>Chromosome-level genome assembly of the freshwater bivalve Anodonta woodiana.</title>
        <authorList>
            <person name="Chen X."/>
        </authorList>
    </citation>
    <scope>NUCLEOTIDE SEQUENCE [LARGE SCALE GENOMIC DNA]</scope>
    <source>
        <strain evidence="2">MN2024</strain>
        <tissue evidence="2">Gills</tissue>
    </source>
</reference>
<proteinExistence type="predicted"/>
<organism evidence="2 3">
    <name type="scientific">Sinanodonta woodiana</name>
    <name type="common">Chinese pond mussel</name>
    <name type="synonym">Anodonta woodiana</name>
    <dbReference type="NCBI Taxonomy" id="1069815"/>
    <lineage>
        <taxon>Eukaryota</taxon>
        <taxon>Metazoa</taxon>
        <taxon>Spiralia</taxon>
        <taxon>Lophotrochozoa</taxon>
        <taxon>Mollusca</taxon>
        <taxon>Bivalvia</taxon>
        <taxon>Autobranchia</taxon>
        <taxon>Heteroconchia</taxon>
        <taxon>Palaeoheterodonta</taxon>
        <taxon>Unionida</taxon>
        <taxon>Unionoidea</taxon>
        <taxon>Unionidae</taxon>
        <taxon>Unioninae</taxon>
        <taxon>Sinanodonta</taxon>
    </lineage>
</organism>
<accession>A0ABD3UWK6</accession>
<gene>
    <name evidence="2" type="ORF">ACJMK2_016711</name>
</gene>
<sequence>MEYVEKGISSLTELEESLVRTVARDGALIAITLCSITLVILIIGTAIYHWKHGTVHEEMVHEESERRKKKNLKKRVIVNNNSIKDAQS</sequence>
<dbReference type="AlphaFoldDB" id="A0ABD3UWK6"/>